<dbReference type="NCBIfam" id="NF000868">
    <property type="entry name" value="PRK00080.1"/>
    <property type="match status" value="1"/>
</dbReference>
<keyword evidence="4" id="KW-0378">Hydrolase</keyword>
<dbReference type="InterPro" id="IPR008824">
    <property type="entry name" value="RuvB-like_N"/>
</dbReference>
<evidence type="ECO:0000256" key="4">
    <source>
        <dbReference type="ARBA" id="ARBA00022801"/>
    </source>
</evidence>
<dbReference type="GO" id="GO:0009378">
    <property type="term" value="F:four-way junction helicase activity"/>
    <property type="evidence" value="ECO:0007669"/>
    <property type="project" value="InterPro"/>
</dbReference>
<dbReference type="GO" id="GO:0003677">
    <property type="term" value="F:DNA binding"/>
    <property type="evidence" value="ECO:0007669"/>
    <property type="project" value="UniProtKB-KW"/>
</dbReference>
<keyword evidence="7" id="KW-0233">DNA recombination</keyword>
<dbReference type="SUPFAM" id="SSF46785">
    <property type="entry name" value="Winged helix' DNA-binding domain"/>
    <property type="match status" value="1"/>
</dbReference>
<evidence type="ECO:0000256" key="6">
    <source>
        <dbReference type="ARBA" id="ARBA00023125"/>
    </source>
</evidence>
<name>A0A381NFR5_9ZZZZ</name>
<dbReference type="SUPFAM" id="SSF52540">
    <property type="entry name" value="P-loop containing nucleoside triphosphate hydrolases"/>
    <property type="match status" value="1"/>
</dbReference>
<accession>A0A381NFR5</accession>
<evidence type="ECO:0000259" key="10">
    <source>
        <dbReference type="SMART" id="SM00382"/>
    </source>
</evidence>
<evidence type="ECO:0000256" key="2">
    <source>
        <dbReference type="ARBA" id="ARBA00022741"/>
    </source>
</evidence>
<dbReference type="InterPro" id="IPR027417">
    <property type="entry name" value="P-loop_NTPase"/>
</dbReference>
<dbReference type="PANTHER" id="PTHR42848">
    <property type="match status" value="1"/>
</dbReference>
<gene>
    <name evidence="11" type="ORF">METZ01_LOCUS5542</name>
</gene>
<keyword evidence="3" id="KW-0227">DNA damage</keyword>
<evidence type="ECO:0000256" key="3">
    <source>
        <dbReference type="ARBA" id="ARBA00022763"/>
    </source>
</evidence>
<evidence type="ECO:0000256" key="9">
    <source>
        <dbReference type="SAM" id="MobiDB-lite"/>
    </source>
</evidence>
<evidence type="ECO:0000256" key="8">
    <source>
        <dbReference type="ARBA" id="ARBA00023204"/>
    </source>
</evidence>
<evidence type="ECO:0000256" key="1">
    <source>
        <dbReference type="ARBA" id="ARBA00022490"/>
    </source>
</evidence>
<dbReference type="GO" id="GO:0006281">
    <property type="term" value="P:DNA repair"/>
    <property type="evidence" value="ECO:0007669"/>
    <property type="project" value="UniProtKB-KW"/>
</dbReference>
<feature type="compositionally biased region" description="Polar residues" evidence="9">
    <location>
        <begin position="7"/>
        <end position="20"/>
    </location>
</feature>
<organism evidence="11">
    <name type="scientific">marine metagenome</name>
    <dbReference type="NCBI Taxonomy" id="408172"/>
    <lineage>
        <taxon>unclassified sequences</taxon>
        <taxon>metagenomes</taxon>
        <taxon>ecological metagenomes</taxon>
    </lineage>
</organism>
<dbReference type="EMBL" id="UINC01000288">
    <property type="protein sequence ID" value="SUZ52688.1"/>
    <property type="molecule type" value="Genomic_DNA"/>
</dbReference>
<dbReference type="InterPro" id="IPR041445">
    <property type="entry name" value="AAA_lid_4"/>
</dbReference>
<dbReference type="PANTHER" id="PTHR42848:SF1">
    <property type="entry name" value="HOLLIDAY JUNCTION BRANCH MIGRATION COMPLEX SUBUNIT RUVB"/>
    <property type="match status" value="1"/>
</dbReference>
<dbReference type="InterPro" id="IPR004605">
    <property type="entry name" value="DNA_helicase_Holl-junc_RuvB"/>
</dbReference>
<keyword evidence="2" id="KW-0547">Nucleotide-binding</keyword>
<dbReference type="HAMAP" id="MF_00016">
    <property type="entry name" value="DNA_HJ_migration_RuvB"/>
    <property type="match status" value="1"/>
</dbReference>
<evidence type="ECO:0000256" key="5">
    <source>
        <dbReference type="ARBA" id="ARBA00022840"/>
    </source>
</evidence>
<keyword evidence="8" id="KW-0234">DNA repair</keyword>
<feature type="domain" description="AAA+ ATPase" evidence="10">
    <location>
        <begin position="54"/>
        <end position="183"/>
    </location>
</feature>
<proteinExistence type="inferred from homology"/>
<evidence type="ECO:0000256" key="7">
    <source>
        <dbReference type="ARBA" id="ARBA00023172"/>
    </source>
</evidence>
<dbReference type="Gene3D" id="3.40.50.300">
    <property type="entry name" value="P-loop containing nucleotide triphosphate hydrolases"/>
    <property type="match status" value="1"/>
</dbReference>
<dbReference type="InterPro" id="IPR036390">
    <property type="entry name" value="WH_DNA-bd_sf"/>
</dbReference>
<keyword evidence="6" id="KW-0238">DNA-binding</keyword>
<dbReference type="Gene3D" id="1.10.8.60">
    <property type="match status" value="1"/>
</dbReference>
<dbReference type="GO" id="GO:0005524">
    <property type="term" value="F:ATP binding"/>
    <property type="evidence" value="ECO:0007669"/>
    <property type="project" value="UniProtKB-KW"/>
</dbReference>
<sequence length="348" mass="38730">MTEHTHITTPESLTEDSASGPTLRPRQLEEFIGQGKVKEALSISIEAAKQRREPLDHILFHGPPGLGKTTLAALLAREMGVNIKTTSGPILEKPADLVGILTNQREGDILFIDEIHRLRPVIEEFLYPAMEDWQVDIRLSDGPKAQTMTMKVEPFTLVGATTRFGLLTAPMRARFGIVHRLNFYPAEELVTIVRRSAEILDVETDEEGAIELARRARGTPRVANRLLKRVRDFAQVRAQGKIDGQVAQDALKMLDVDEYGLDEMDARVLKTLIEKFEGGPVGLNSLAVAMGEDATTLEEVYEPFLIMEGFLMRTSQGRVATPRAFRRFGYTIPDGNLNAQESFFTDGS</sequence>
<dbReference type="CDD" id="cd00009">
    <property type="entry name" value="AAA"/>
    <property type="match status" value="1"/>
</dbReference>
<keyword evidence="5" id="KW-0067">ATP-binding</keyword>
<dbReference type="GO" id="GO:0006310">
    <property type="term" value="P:DNA recombination"/>
    <property type="evidence" value="ECO:0007669"/>
    <property type="project" value="UniProtKB-KW"/>
</dbReference>
<dbReference type="InterPro" id="IPR008823">
    <property type="entry name" value="RuvB_wg_C"/>
</dbReference>
<keyword evidence="1" id="KW-0963">Cytoplasm</keyword>
<feature type="region of interest" description="Disordered" evidence="9">
    <location>
        <begin position="1"/>
        <end position="23"/>
    </location>
</feature>
<dbReference type="Pfam" id="PF05491">
    <property type="entry name" value="WHD_RuvB"/>
    <property type="match status" value="1"/>
</dbReference>
<protein>
    <recommendedName>
        <fullName evidence="10">AAA+ ATPase domain-containing protein</fullName>
    </recommendedName>
</protein>
<dbReference type="Gene3D" id="1.10.10.10">
    <property type="entry name" value="Winged helix-like DNA-binding domain superfamily/Winged helix DNA-binding domain"/>
    <property type="match status" value="1"/>
</dbReference>
<dbReference type="AlphaFoldDB" id="A0A381NFR5"/>
<dbReference type="GO" id="GO:0016787">
    <property type="term" value="F:hydrolase activity"/>
    <property type="evidence" value="ECO:0007669"/>
    <property type="project" value="UniProtKB-KW"/>
</dbReference>
<dbReference type="InterPro" id="IPR036388">
    <property type="entry name" value="WH-like_DNA-bd_sf"/>
</dbReference>
<reference evidence="11" key="1">
    <citation type="submission" date="2018-05" db="EMBL/GenBank/DDBJ databases">
        <authorList>
            <person name="Lanie J.A."/>
            <person name="Ng W.-L."/>
            <person name="Kazmierczak K.M."/>
            <person name="Andrzejewski T.M."/>
            <person name="Davidsen T.M."/>
            <person name="Wayne K.J."/>
            <person name="Tettelin H."/>
            <person name="Glass J.I."/>
            <person name="Rusch D."/>
            <person name="Podicherti R."/>
            <person name="Tsui H.-C.T."/>
            <person name="Winkler M.E."/>
        </authorList>
    </citation>
    <scope>NUCLEOTIDE SEQUENCE</scope>
</reference>
<dbReference type="SMART" id="SM00382">
    <property type="entry name" value="AAA"/>
    <property type="match status" value="1"/>
</dbReference>
<dbReference type="NCBIfam" id="TIGR00635">
    <property type="entry name" value="ruvB"/>
    <property type="match status" value="1"/>
</dbReference>
<dbReference type="InterPro" id="IPR003593">
    <property type="entry name" value="AAA+_ATPase"/>
</dbReference>
<dbReference type="Pfam" id="PF17864">
    <property type="entry name" value="AAA_lid_4"/>
    <property type="match status" value="1"/>
</dbReference>
<dbReference type="Pfam" id="PF05496">
    <property type="entry name" value="RuvB_N"/>
    <property type="match status" value="1"/>
</dbReference>
<evidence type="ECO:0000313" key="11">
    <source>
        <dbReference type="EMBL" id="SUZ52688.1"/>
    </source>
</evidence>